<evidence type="ECO:0000313" key="2">
    <source>
        <dbReference type="Proteomes" id="UP001046870"/>
    </source>
</evidence>
<name>A0A9D3PLX0_MEGAT</name>
<dbReference type="EMBL" id="JAFDVH010000019">
    <property type="protein sequence ID" value="KAG7460234.1"/>
    <property type="molecule type" value="Genomic_DNA"/>
</dbReference>
<protein>
    <submittedName>
        <fullName evidence="1">Uncharacterized protein</fullName>
    </submittedName>
</protein>
<gene>
    <name evidence="1" type="ORF">MATL_G00219230</name>
</gene>
<keyword evidence="2" id="KW-1185">Reference proteome</keyword>
<dbReference type="Proteomes" id="UP001046870">
    <property type="component" value="Chromosome 19"/>
</dbReference>
<reference evidence="1" key="1">
    <citation type="submission" date="2021-01" db="EMBL/GenBank/DDBJ databases">
        <authorList>
            <person name="Zahm M."/>
            <person name="Roques C."/>
            <person name="Cabau C."/>
            <person name="Klopp C."/>
            <person name="Donnadieu C."/>
            <person name="Jouanno E."/>
            <person name="Lampietro C."/>
            <person name="Louis A."/>
            <person name="Herpin A."/>
            <person name="Echchiki A."/>
            <person name="Berthelot C."/>
            <person name="Parey E."/>
            <person name="Roest-Crollius H."/>
            <person name="Braasch I."/>
            <person name="Postlethwait J."/>
            <person name="Bobe J."/>
            <person name="Montfort J."/>
            <person name="Bouchez O."/>
            <person name="Begum T."/>
            <person name="Mejri S."/>
            <person name="Adams A."/>
            <person name="Chen W.-J."/>
            <person name="Guiguen Y."/>
        </authorList>
    </citation>
    <scope>NUCLEOTIDE SEQUENCE</scope>
    <source>
        <strain evidence="1">YG-15Mar2019-1</strain>
        <tissue evidence="1">Brain</tissue>
    </source>
</reference>
<organism evidence="1 2">
    <name type="scientific">Megalops atlanticus</name>
    <name type="common">Tarpon</name>
    <name type="synonym">Clupea gigantea</name>
    <dbReference type="NCBI Taxonomy" id="7932"/>
    <lineage>
        <taxon>Eukaryota</taxon>
        <taxon>Metazoa</taxon>
        <taxon>Chordata</taxon>
        <taxon>Craniata</taxon>
        <taxon>Vertebrata</taxon>
        <taxon>Euteleostomi</taxon>
        <taxon>Actinopterygii</taxon>
        <taxon>Neopterygii</taxon>
        <taxon>Teleostei</taxon>
        <taxon>Elopiformes</taxon>
        <taxon>Megalopidae</taxon>
        <taxon>Megalops</taxon>
    </lineage>
</organism>
<evidence type="ECO:0000313" key="1">
    <source>
        <dbReference type="EMBL" id="KAG7460234.1"/>
    </source>
</evidence>
<comment type="caution">
    <text evidence="1">The sequence shown here is derived from an EMBL/GenBank/DDBJ whole genome shotgun (WGS) entry which is preliminary data.</text>
</comment>
<accession>A0A9D3PLX0</accession>
<dbReference type="AlphaFoldDB" id="A0A9D3PLX0"/>
<proteinExistence type="predicted"/>
<sequence length="151" mass="16347">MSTPVSSEATLGVTHTSVLTGSWPGSVTASRTEIGPQVKAGWGSLKVHLVTKHNLRGRDRCEAEGGKHGLLLQPGPGGQGRGREAEELRLQRLQEVLPAGQEVRDEPGMRPRAADRQHLCLLRHVHPDVDVRPGSLQHGVQFSTVTNYMQG</sequence>